<sequence>MANPPEPIAIIGTGCRFPGGCNSPSKLWELLREPRDLLKEIPEDRFSAEGFYHPDNSHHGTSNVKHSYLLDDDLRHFDAQFFSIKATEANSIDPQQRLLMETVYEGLEAAGMSMKQLQGSDTAVYVGVMSADYTDMIGRDVERFPTYFATGTARSILSNRLSYFFDWHGASMTIDTACSSSLIAMHQAVQTLRAGESGMAVVAGSNLILGPEQYIAESKLQMLSPTGRCRMWDASADGYARGEGVAAVVLKPLSRALADNDHIECVIRETGVNQDGKTPGITMPSATAQARLIRATYSRAGLDISKSSDRPQYFEAHGTGTLAGDPIEAEAINSAFFGDDLRPIHEETNDTLFVGSIKTVIGHTEGTAGLAAVIKSSLALQSGHLPPNLLFNKLNPKIKPFYQNLKILSATQQWPTLPKNGVRRISVNSFGFGGANCHAILESADSYQILDDDRFAGAAVTAPTFSPYIFSAATQSALVSTLSQYREYLATKIKSADGINLERVAWTLSSRRTTFACRTALPAAKSLENLVNKLDQGVQTLAGSSELSSSKPIAAGDTLRVLGIFTGQGAQWARMGADLIERSPAVESILQALDQSLHSLPRQDAPPWLLRDQLLAPAETSEVGTASLSQPLCTAVQVVLVDLLRAAGVQFSAVVGHSSGEIGAAYAAGYLSAHDAIRIAYYRGLHLKSVVQKGAMMAVGTSYEDAAELCALPAFEGRVCVAASNSPSSVTLSGDAEAVEEIKVILDEEKKFTRLLQVDRAYHSHHMQACAAAYTRSLERCGLKPRAGNTGLDCLWISSVFACDVADVPTPGGLGASYWASNLVRPVMFSDALRVLLCDTPRRMPETYHVAIEVGPHPALKGPVRQTLQEYTSGKAIPYTGVMTRGKDSIESFSMALGFMWELFGDSVVDLSAYDRFTSGRKRAASRAVPLKDLPTYPWDHERAFWHESRLSRAFRTRKDRPHQLLGRRILDGSPGHVQWRNLFKRKEIDWLDGHQVQHQTVFPCAGYVSLCIEACLRISAEDGSVKSIELRDFDVGHAMVFDDEDSGIDATTMLSDISREEKGEQKEIHARFSFCSTPNNETLDMVNHASCRVYVTIGSNEPNMLPPKLSDDGGYALLDVEEDRFYDALGQLGFGYSGPFRALHKLKRKMGSAQGFIQNPGADVNEPLLIHPALLDSAIQSIMLAFCYPGDSMLRSIYLPTSVGRLVVNPMHCVKFSGRAVSVPFDATASVSTARSLSGDANIYSPSAGFSSKAIQLEGLHTRPLAGMQSTELSIFTELTWNVDRPDSKTVLASTAVPELQMDLLFSLERAAYFYLRTLNDAIPPSKRADLEWHQKRLFAYVDHVLQRVASGNNPYARSEWSHDTREVIEEILDKYNENSDLRLMRAVGENIAAVVRGETTMLEHMIQDNMLNDFYVHAEGMPRYTAYLAAFASQIGHSHPHMHVLEIGAGTGGATKSFLKELGEQFASYTFTDISSGFFEKAADVFSSYNSKISFKVLDIEKDIVDQGFAEGTYDVIIASLVLHATRNLDRTLQNVRKLLKPGGYLLLLEITENEQMRFGLLFGGLPGWWLGYDDNRALSPCIGLEEWGTLLKKNGFSGIDTVVPHEQKLPVPLSVIVSQAMDSQVAFLRQPLGQSHGQTLIPRLAIIGGGGPGSAALAKGIQGHLSSRCGTLKFISSPLVIQDADLVLGGTVLCLSDIDEPVFASLTASKLQGLQKIFEKSTNVLWVTRGARAGDPYARMVVGLGRTVVLEMLHLRLQFLDMDHGVTLSASAVAEALLRLEVVGTWGQDGQNVALPLQRSIEPEIHLSGTGKYFVPRFRLNQDQNDRYKAARRPVMRHVDTKKSSIELCCRTIDGSYEAVEVGQDKASEAYLLSLEQTVDIDVIYSVNRAILVAKNCHLFPILGKDHRTGEHILAVSPKQASKVVVPTEFVLSGPVISEDEGLDALEMLYFGLLGRAVLADISAGMQVITMDTDGRFASTVEQLSTDKGAKSMRLSAVHPKISRSDLYDMLRPVVTPGTNIRIIDMDAKYQYVTDAVAQYTSPENCHIISRADVTCPVGQMPSIDRKQDVRAALVDARYTIQSQRLAQKSGEANKTEDGSLRDLGLPTVLAQSTLDEFIVSWKSSWDMVPVSIRTIDTHISFQSDKTYWLVGLTGGLGLSLCDWMTQHGARYIAITSRNPTVDEGLLKRMETMRVTFQTIAADVSNRESLQSAYSQVKNKMPPVAGVVQGAMVLHDTMFLDLDMERVNKVMKPKVQGSQLLEEIFHDTPLDFFVFFSSMACVTGNPGQSIYAAANMFMPGLAAQRRQRGLNASVVHIGAIFGNGYVTRELTLTQQEFLKRVGNLWLSEQDFRTLFAEAIYAGQCRRGRSPELSTGLMMIEDSEEFQKNITWFNNPMFQHCVKPAQTGNELENAGRSRVGVHVKAQLQDAVSHDDVREIIYGAFSAKLRASLQIEEGRHINELTADNLGIDSLVAVDIRSWFIKELQVEIPVLKILSGATVGELLAKAQELLAPELIPCFDPKAQGLSNKHTSKVQKLDPVKNKVNGPELHKEKPKSNTQNQQPVFNGTSQPVSQPRVPSGEKPRNTATTDAASTPTVDQDMPGPGLKEVPYHAAGSHLPSELQSLSAEEPYSTGSASHGDTSIADQAASNLRSPSTSWSEINEAEICSSRPESGFEKTYATDIDHCLGGNHMFGQKAPAIVRKAPLGFPQSRFWFLEQFLESAASALNITLAIDITGSLNAEKLKTAVILVGQRHEALRTRFVPGDNEEGVVQEILASSSLSLDTFDVNGETEAEEWYRALSKHRYELSKGENMRIILLRRSSSSFRLLFGYHHINMDGISLEVVLRELQTIYESQRPPSLREIIQYPEFAERQRGEYQSGKWSESLAYWRDEFSGQAPPVLPLLPLSKTQTRISLTAYESNIATLYLDQATVGAIQSACSKLKCNPFHFHLTVFYTLLSRLLDVDRLSIGISSANREGPETLQSVGLYLNVLPLLFKSAPEQTFANAVKAVRDKSLRAFGHATVPFDVIVNEVGEARTTSRSPLFQVLVNYRPGVSERRQFCGYQSEVVAFDQGQTAYDLTLDILENPGGECRVILGGQSVYYGEREVAQLRDMYQRLLTTFSGNHATRLSTPSLYKTEDVRASIEVGRGLWRERQWPSTIVHRIDQMVERYGSKIALRDGHDVSFTYKEMADRVDALCGALGWYASAPIRHGSKVGVYLSPSVDWVCCLLAILRLGGTYVPLDATGGIERLHAIVRDCNPCMVLTDNSTEEQARELGALMSSENIFNINAGKTGAHMHPVPIAAEPACVAALMYTSGSTGTPKGILIKHENFVNSIETMTEELSYSEGRSVTLQQSSYSFDMSLCQIFLALANGGALYVLPKQFRGDPEAISNIIATEGITFTTATPSELVSWIRYGDIQALAKSGWSVIQSGGEPVRDSLAQSLRELDKSNLRLLDCYGPTEITFCCHSKEVDYRRQGNTDNSMPEQTTGGKGGFRVWPNCSVYILDAHQKPVPAGVSGEIAIGGSGVVAGYFHSELDAHGFRRDSWASAEFTRSGWTRLHRTGDTGKLSPEDGSLVLGPRVAGDAQVKLRGIRIDLGEIESAIVRASNGAIVEAAVVLRESMATDTDHLVAFGVPAAGSQPGQSLGSILDRLTLPRYMLPGVLFPLEKLPTNSSGKVDRSVLKSFGLPQESEPQALLGKDGRKSLSAVETTVLNLWKQVIPQDVLSQHAISRESDFFHVGGNSMLLVPLRAAVAKALGSTISIFQLFERSTLGDMATLFAPLSAPTEDSSKSGDAGPQLARDDSYWDVETSVPSSLMGIRASRKFFGGPSAVVLTGSTGFLGQAILRRLLQDGVVEKIHILAVRRDTSDLPEELFGSPKVIIHRGDLALPHFGLSEEAVAKIFSNVHAVIHNGADVSFAKSYASLKKVNVDATKELVRLSLPHHISFHYVSTASITQLTGQEAWGQQSVRAYPPPPPAASNTTGYIATKWVCERYLEKVSDHCALPVWIHRPSAIMGPGAPDTDLMSNLLRFARLTKAIPDVHDTWVGWLDLVAVERVALEITDELYEDYSWPGAVKYLYESGDEVVPLADLRGVLERETMSPVEVLSMDAWTERAAEQGMSPLLCEYLRGVADTPLVFGLLEKDEGLY</sequence>
<dbReference type="InterPro" id="IPR020807">
    <property type="entry name" value="PKS_DH"/>
</dbReference>
<dbReference type="SMART" id="SM00826">
    <property type="entry name" value="PKS_DH"/>
    <property type="match status" value="1"/>
</dbReference>
<dbReference type="PROSITE" id="PS52004">
    <property type="entry name" value="KS3_2"/>
    <property type="match status" value="1"/>
</dbReference>
<dbReference type="CDD" id="cd02440">
    <property type="entry name" value="AdoMet_MTases"/>
    <property type="match status" value="1"/>
</dbReference>
<dbReference type="SMART" id="SM00822">
    <property type="entry name" value="PKS_KR"/>
    <property type="match status" value="1"/>
</dbReference>
<dbReference type="InterPro" id="IPR042104">
    <property type="entry name" value="PKS_dehydratase_sf"/>
</dbReference>
<feature type="domain" description="Carrier" evidence="11">
    <location>
        <begin position="2433"/>
        <end position="2514"/>
    </location>
</feature>
<evidence type="ECO:0000256" key="4">
    <source>
        <dbReference type="ARBA" id="ARBA00022603"/>
    </source>
</evidence>
<evidence type="ECO:0000256" key="3">
    <source>
        <dbReference type="ARBA" id="ARBA00022598"/>
    </source>
</evidence>
<evidence type="ECO:0008006" key="16">
    <source>
        <dbReference type="Google" id="ProtNLM"/>
    </source>
</evidence>
<dbReference type="Pfam" id="PF16197">
    <property type="entry name" value="KAsynt_C_assoc"/>
    <property type="match status" value="1"/>
</dbReference>
<dbReference type="Pfam" id="PF14765">
    <property type="entry name" value="PS-DH"/>
    <property type="match status" value="1"/>
</dbReference>
<dbReference type="InterPro" id="IPR020806">
    <property type="entry name" value="PKS_PP-bd"/>
</dbReference>
<dbReference type="SUPFAM" id="SSF55048">
    <property type="entry name" value="Probable ACP-binding domain of malonyl-CoA ACP transacylase"/>
    <property type="match status" value="1"/>
</dbReference>
<dbReference type="SUPFAM" id="SSF51735">
    <property type="entry name" value="NAD(P)-binding Rossmann-fold domains"/>
    <property type="match status" value="2"/>
</dbReference>
<dbReference type="SUPFAM" id="SSF53901">
    <property type="entry name" value="Thiolase-like"/>
    <property type="match status" value="1"/>
</dbReference>
<dbReference type="InterPro" id="IPR036736">
    <property type="entry name" value="ACP-like_sf"/>
</dbReference>
<keyword evidence="15" id="KW-1185">Reference proteome</keyword>
<dbReference type="SUPFAM" id="SSF53335">
    <property type="entry name" value="S-adenosyl-L-methionine-dependent methyltransferases"/>
    <property type="match status" value="1"/>
</dbReference>
<evidence type="ECO:0000256" key="6">
    <source>
        <dbReference type="ARBA" id="ARBA00022737"/>
    </source>
</evidence>
<dbReference type="Gene3D" id="3.40.50.12780">
    <property type="entry name" value="N-terminal domain of ligase-like"/>
    <property type="match status" value="1"/>
</dbReference>
<accession>A0ABR1SVY0</accession>
<proteinExistence type="predicted"/>
<feature type="domain" description="Ketosynthase family 3 (KS3)" evidence="12">
    <location>
        <begin position="5"/>
        <end position="443"/>
    </location>
</feature>
<feature type="region of interest" description="C-terminal hotdog fold" evidence="9">
    <location>
        <begin position="1116"/>
        <end position="1272"/>
    </location>
</feature>
<feature type="compositionally biased region" description="Polar residues" evidence="10">
    <location>
        <begin position="2588"/>
        <end position="2600"/>
    </location>
</feature>
<comment type="caution">
    <text evidence="14">The sequence shown here is derived from an EMBL/GenBank/DDBJ whole genome shotgun (WGS) entry which is preliminary data.</text>
</comment>
<dbReference type="EMBL" id="JAQQWK010000006">
    <property type="protein sequence ID" value="KAK8038472.1"/>
    <property type="molecule type" value="Genomic_DNA"/>
</dbReference>
<dbReference type="InterPro" id="IPR049552">
    <property type="entry name" value="PKS_DH_N"/>
</dbReference>
<feature type="active site" description="Proton donor; for dehydratase activity" evidence="9">
    <location>
        <position position="1177"/>
    </location>
</feature>
<dbReference type="SMART" id="SM00827">
    <property type="entry name" value="PKS_AT"/>
    <property type="match status" value="1"/>
</dbReference>
<dbReference type="PROSITE" id="PS52019">
    <property type="entry name" value="PKS_MFAS_DH"/>
    <property type="match status" value="1"/>
</dbReference>
<name>A0ABR1SVY0_9PEZI</name>
<dbReference type="Pfam" id="PF08242">
    <property type="entry name" value="Methyltransf_12"/>
    <property type="match status" value="1"/>
</dbReference>
<dbReference type="Pfam" id="PF07993">
    <property type="entry name" value="NAD_binding_4"/>
    <property type="match status" value="1"/>
</dbReference>
<protein>
    <recommendedName>
        <fullName evidence="16">Polyketide synthase</fullName>
    </recommendedName>
</protein>
<feature type="domain" description="Carrier" evidence="11">
    <location>
        <begin position="3710"/>
        <end position="3790"/>
    </location>
</feature>
<dbReference type="InterPro" id="IPR014043">
    <property type="entry name" value="Acyl_transferase_dom"/>
</dbReference>
<keyword evidence="8" id="KW-0511">Multifunctional enzyme</keyword>
<dbReference type="Gene3D" id="3.30.300.30">
    <property type="match status" value="1"/>
</dbReference>
<dbReference type="SUPFAM" id="SSF56801">
    <property type="entry name" value="Acetyl-CoA synthetase-like"/>
    <property type="match status" value="1"/>
</dbReference>
<gene>
    <name evidence="14" type="ORF">PG993_006883</name>
</gene>
<dbReference type="InterPro" id="IPR049900">
    <property type="entry name" value="PKS_mFAS_DH"/>
</dbReference>
<keyword evidence="4" id="KW-0489">Methyltransferase</keyword>
<evidence type="ECO:0000256" key="1">
    <source>
        <dbReference type="ARBA" id="ARBA00022450"/>
    </source>
</evidence>
<dbReference type="Pfam" id="PF00550">
    <property type="entry name" value="PP-binding"/>
    <property type="match status" value="1"/>
</dbReference>
<dbReference type="InterPro" id="IPR050091">
    <property type="entry name" value="PKS_NRPS_Biosynth_Enz"/>
</dbReference>
<dbReference type="InterPro" id="IPR013120">
    <property type="entry name" value="FAR_NAD-bd"/>
</dbReference>
<dbReference type="Gene3D" id="3.40.50.150">
    <property type="entry name" value="Vaccinia Virus protein VP39"/>
    <property type="match status" value="1"/>
</dbReference>
<dbReference type="SMART" id="SM00825">
    <property type="entry name" value="PKS_KS"/>
    <property type="match status" value="1"/>
</dbReference>
<evidence type="ECO:0000256" key="9">
    <source>
        <dbReference type="PROSITE-ProRule" id="PRU01363"/>
    </source>
</evidence>
<dbReference type="InterPro" id="IPR009081">
    <property type="entry name" value="PP-bd_ACP"/>
</dbReference>
<evidence type="ECO:0000259" key="13">
    <source>
        <dbReference type="PROSITE" id="PS52019"/>
    </source>
</evidence>
<dbReference type="CDD" id="cd05930">
    <property type="entry name" value="A_NRPS"/>
    <property type="match status" value="1"/>
</dbReference>
<dbReference type="SUPFAM" id="SSF52151">
    <property type="entry name" value="FabD/lysophospholipase-like"/>
    <property type="match status" value="1"/>
</dbReference>
<dbReference type="InterPro" id="IPR036291">
    <property type="entry name" value="NAD(P)-bd_dom_sf"/>
</dbReference>
<dbReference type="PANTHER" id="PTHR43775:SF20">
    <property type="entry name" value="HYBRID PKS-NRPS SYNTHETASE APDA"/>
    <property type="match status" value="1"/>
</dbReference>
<dbReference type="Pfam" id="PF00698">
    <property type="entry name" value="Acyl_transf_1"/>
    <property type="match status" value="1"/>
</dbReference>
<dbReference type="InterPro" id="IPR020845">
    <property type="entry name" value="AMP-binding_CS"/>
</dbReference>
<dbReference type="InterPro" id="IPR014031">
    <property type="entry name" value="Ketoacyl_synth_C"/>
</dbReference>
<dbReference type="InterPro" id="IPR013968">
    <property type="entry name" value="PKS_KR"/>
</dbReference>
<feature type="active site" description="Proton acceptor; for dehydratase activity" evidence="9">
    <location>
        <position position="995"/>
    </location>
</feature>
<dbReference type="InterPro" id="IPR023213">
    <property type="entry name" value="CAT-like_dom_sf"/>
</dbReference>
<dbReference type="InterPro" id="IPR001227">
    <property type="entry name" value="Ac_transferase_dom_sf"/>
</dbReference>
<dbReference type="InterPro" id="IPR016039">
    <property type="entry name" value="Thiolase-like"/>
</dbReference>
<reference evidence="14 15" key="1">
    <citation type="submission" date="2023-01" db="EMBL/GenBank/DDBJ databases">
        <title>Analysis of 21 Apiospora genomes using comparative genomics revels a genus with tremendous synthesis potential of carbohydrate active enzymes and secondary metabolites.</title>
        <authorList>
            <person name="Sorensen T."/>
        </authorList>
    </citation>
    <scope>NUCLEOTIDE SEQUENCE [LARGE SCALE GENOMIC DNA]</scope>
    <source>
        <strain evidence="14 15">CBS 33761</strain>
    </source>
</reference>
<dbReference type="PANTHER" id="PTHR43775">
    <property type="entry name" value="FATTY ACID SYNTHASE"/>
    <property type="match status" value="1"/>
</dbReference>
<dbReference type="Proteomes" id="UP001444661">
    <property type="component" value="Unassembled WGS sequence"/>
</dbReference>
<dbReference type="InterPro" id="IPR029063">
    <property type="entry name" value="SAM-dependent_MTases_sf"/>
</dbReference>
<dbReference type="SMART" id="SM00823">
    <property type="entry name" value="PKS_PP"/>
    <property type="match status" value="2"/>
</dbReference>
<keyword evidence="2" id="KW-0597">Phosphoprotein</keyword>
<organism evidence="14 15">
    <name type="scientific">Apiospora rasikravindrae</name>
    <dbReference type="NCBI Taxonomy" id="990691"/>
    <lineage>
        <taxon>Eukaryota</taxon>
        <taxon>Fungi</taxon>
        <taxon>Dikarya</taxon>
        <taxon>Ascomycota</taxon>
        <taxon>Pezizomycotina</taxon>
        <taxon>Sordariomycetes</taxon>
        <taxon>Xylariomycetidae</taxon>
        <taxon>Amphisphaeriales</taxon>
        <taxon>Apiosporaceae</taxon>
        <taxon>Apiospora</taxon>
    </lineage>
</organism>
<evidence type="ECO:0000256" key="7">
    <source>
        <dbReference type="ARBA" id="ARBA00023002"/>
    </source>
</evidence>
<evidence type="ECO:0000256" key="2">
    <source>
        <dbReference type="ARBA" id="ARBA00022553"/>
    </source>
</evidence>
<dbReference type="Gene3D" id="3.40.50.720">
    <property type="entry name" value="NAD(P)-binding Rossmann-like Domain"/>
    <property type="match status" value="2"/>
</dbReference>
<dbReference type="InterPro" id="IPR013217">
    <property type="entry name" value="Methyltransf_12"/>
</dbReference>
<dbReference type="SUPFAM" id="SSF47336">
    <property type="entry name" value="ACP-like"/>
    <property type="match status" value="2"/>
</dbReference>
<dbReference type="InterPro" id="IPR020841">
    <property type="entry name" value="PKS_Beta-ketoAc_synthase_dom"/>
</dbReference>
<dbReference type="InterPro" id="IPR001242">
    <property type="entry name" value="Condensation_dom"/>
</dbReference>
<dbReference type="Pfam" id="PF08659">
    <property type="entry name" value="KR"/>
    <property type="match status" value="1"/>
</dbReference>
<evidence type="ECO:0000313" key="15">
    <source>
        <dbReference type="Proteomes" id="UP001444661"/>
    </source>
</evidence>
<dbReference type="Gene3D" id="1.10.1200.10">
    <property type="entry name" value="ACP-like"/>
    <property type="match status" value="1"/>
</dbReference>
<dbReference type="InterPro" id="IPR016035">
    <property type="entry name" value="Acyl_Trfase/lysoPLipase"/>
</dbReference>
<dbReference type="InterPro" id="IPR057326">
    <property type="entry name" value="KR_dom"/>
</dbReference>
<dbReference type="CDD" id="cd19532">
    <property type="entry name" value="C_PKS-NRPS"/>
    <property type="match status" value="1"/>
</dbReference>
<dbReference type="SUPFAM" id="SSF52777">
    <property type="entry name" value="CoA-dependent acyltransferases"/>
    <property type="match status" value="2"/>
</dbReference>
<dbReference type="Pfam" id="PF00501">
    <property type="entry name" value="AMP-binding"/>
    <property type="match status" value="1"/>
</dbReference>
<evidence type="ECO:0000259" key="12">
    <source>
        <dbReference type="PROSITE" id="PS52004"/>
    </source>
</evidence>
<dbReference type="Gene3D" id="3.10.129.110">
    <property type="entry name" value="Polyketide synthase dehydratase"/>
    <property type="match status" value="1"/>
</dbReference>
<dbReference type="CDD" id="cd00833">
    <property type="entry name" value="PKS"/>
    <property type="match status" value="1"/>
</dbReference>
<keyword evidence="3" id="KW-0436">Ligase</keyword>
<dbReference type="InterPro" id="IPR014030">
    <property type="entry name" value="Ketoacyl_synth_N"/>
</dbReference>
<dbReference type="Pfam" id="PF21089">
    <property type="entry name" value="PKS_DH_N"/>
    <property type="match status" value="1"/>
</dbReference>
<keyword evidence="1" id="KW-0596">Phosphopantetheine</keyword>
<dbReference type="Gene3D" id="3.30.559.10">
    <property type="entry name" value="Chloramphenicol acetyltransferase-like domain"/>
    <property type="match status" value="1"/>
</dbReference>
<dbReference type="PROSITE" id="PS50075">
    <property type="entry name" value="CARRIER"/>
    <property type="match status" value="2"/>
</dbReference>
<dbReference type="Pfam" id="PF02801">
    <property type="entry name" value="Ketoacyl-synt_C"/>
    <property type="match status" value="1"/>
</dbReference>
<dbReference type="Pfam" id="PF00109">
    <property type="entry name" value="ketoacyl-synt"/>
    <property type="match status" value="1"/>
</dbReference>
<evidence type="ECO:0000259" key="11">
    <source>
        <dbReference type="PROSITE" id="PS50075"/>
    </source>
</evidence>
<evidence type="ECO:0000256" key="5">
    <source>
        <dbReference type="ARBA" id="ARBA00022679"/>
    </source>
</evidence>
<keyword evidence="6" id="KW-0677">Repeat</keyword>
<evidence type="ECO:0000313" key="14">
    <source>
        <dbReference type="EMBL" id="KAK8038472.1"/>
    </source>
</evidence>
<dbReference type="Pfam" id="PF00668">
    <property type="entry name" value="Condensation"/>
    <property type="match status" value="1"/>
</dbReference>
<feature type="region of interest" description="Disordered" evidence="10">
    <location>
        <begin position="2530"/>
        <end position="2615"/>
    </location>
</feature>
<dbReference type="InterPro" id="IPR049551">
    <property type="entry name" value="PKS_DH_C"/>
</dbReference>
<feature type="region of interest" description="N-terminal hotdog fold" evidence="9">
    <location>
        <begin position="963"/>
        <end position="1101"/>
    </location>
</feature>
<dbReference type="PROSITE" id="PS00455">
    <property type="entry name" value="AMP_BINDING"/>
    <property type="match status" value="1"/>
</dbReference>
<dbReference type="Gene3D" id="3.30.559.30">
    <property type="entry name" value="Nonribosomal peptide synthetase, condensation domain"/>
    <property type="match status" value="1"/>
</dbReference>
<dbReference type="InterPro" id="IPR032821">
    <property type="entry name" value="PKS_assoc"/>
</dbReference>
<evidence type="ECO:0000256" key="8">
    <source>
        <dbReference type="ARBA" id="ARBA00023268"/>
    </source>
</evidence>
<keyword evidence="5" id="KW-0808">Transferase</keyword>
<evidence type="ECO:0000256" key="10">
    <source>
        <dbReference type="SAM" id="MobiDB-lite"/>
    </source>
</evidence>
<dbReference type="InterPro" id="IPR000873">
    <property type="entry name" value="AMP-dep_synth/lig_dom"/>
</dbReference>
<dbReference type="Gene3D" id="3.40.366.10">
    <property type="entry name" value="Malonyl-Coenzyme A Acyl Carrier Protein, domain 2"/>
    <property type="match status" value="1"/>
</dbReference>
<keyword evidence="7" id="KW-0560">Oxidoreductase</keyword>
<feature type="domain" description="PKS/mFAS DH" evidence="13">
    <location>
        <begin position="963"/>
        <end position="1272"/>
    </location>
</feature>
<feature type="compositionally biased region" description="Polar residues" evidence="10">
    <location>
        <begin position="2559"/>
        <end position="2576"/>
    </location>
</feature>
<dbReference type="InterPro" id="IPR016036">
    <property type="entry name" value="Malonyl_transacylase_ACP-bd"/>
</dbReference>
<dbReference type="InterPro" id="IPR042099">
    <property type="entry name" value="ANL_N_sf"/>
</dbReference>
<dbReference type="Gene3D" id="3.40.47.10">
    <property type="match status" value="1"/>
</dbReference>
<dbReference type="InterPro" id="IPR045851">
    <property type="entry name" value="AMP-bd_C_sf"/>
</dbReference>